<protein>
    <submittedName>
        <fullName evidence="2">Uncharacterized protein</fullName>
    </submittedName>
</protein>
<sequence>MRCKYIVFIFAIVSVSFNVLFLYNWIDRSVSLSYSKKSFDDCNNDLSITKIIIKDELKGKDKNFVLQRIRKNKLDSYSLIKDNVLYLGNTELIF</sequence>
<dbReference type="InterPro" id="IPR028968">
    <property type="entry name" value="Imm58"/>
</dbReference>
<comment type="caution">
    <text evidence="2">The sequence shown here is derived from an EMBL/GenBank/DDBJ whole genome shotgun (WGS) entry which is preliminary data.</text>
</comment>
<reference evidence="2 3" key="1">
    <citation type="submission" date="2019-09" db="EMBL/GenBank/DDBJ databases">
        <authorList>
            <person name="Li Y."/>
        </authorList>
    </citation>
    <scope>NUCLEOTIDE SEQUENCE [LARGE SCALE GENOMIC DNA]</scope>
    <source>
        <strain evidence="2 3">L3-3HA</strain>
    </source>
</reference>
<feature type="transmembrane region" description="Helical" evidence="1">
    <location>
        <begin position="6"/>
        <end position="26"/>
    </location>
</feature>
<dbReference type="Proteomes" id="UP000335415">
    <property type="component" value="Unassembled WGS sequence"/>
</dbReference>
<keyword evidence="1" id="KW-0812">Transmembrane</keyword>
<dbReference type="EMBL" id="VYKJ01000010">
    <property type="protein sequence ID" value="KAA8997695.1"/>
    <property type="molecule type" value="Genomic_DNA"/>
</dbReference>
<dbReference type="Pfam" id="PF15581">
    <property type="entry name" value="Imm58"/>
    <property type="match status" value="1"/>
</dbReference>
<keyword evidence="1" id="KW-1133">Transmembrane helix</keyword>
<dbReference type="AlphaFoldDB" id="A0A5J5FW36"/>
<accession>A0A5J5FW36</accession>
<dbReference type="RefSeq" id="WP_150436394.1">
    <property type="nucleotide sequence ID" value="NZ_VYKJ01000010.1"/>
</dbReference>
<keyword evidence="3" id="KW-1185">Reference proteome</keyword>
<gene>
    <name evidence="2" type="ORF">FJU30_18215</name>
</gene>
<evidence type="ECO:0000256" key="1">
    <source>
        <dbReference type="SAM" id="Phobius"/>
    </source>
</evidence>
<proteinExistence type="predicted"/>
<name>A0A5J5FW36_9GAMM</name>
<organism evidence="2 3">
    <name type="scientific">Affinibrenneria salicis</name>
    <dbReference type="NCBI Taxonomy" id="2590031"/>
    <lineage>
        <taxon>Bacteria</taxon>
        <taxon>Pseudomonadati</taxon>
        <taxon>Pseudomonadota</taxon>
        <taxon>Gammaproteobacteria</taxon>
        <taxon>Enterobacterales</taxon>
        <taxon>Pectobacteriaceae</taxon>
        <taxon>Affinibrenneria</taxon>
    </lineage>
</organism>
<evidence type="ECO:0000313" key="2">
    <source>
        <dbReference type="EMBL" id="KAA8997695.1"/>
    </source>
</evidence>
<evidence type="ECO:0000313" key="3">
    <source>
        <dbReference type="Proteomes" id="UP000335415"/>
    </source>
</evidence>
<keyword evidence="1" id="KW-0472">Membrane</keyword>
<dbReference type="OrthoDB" id="8912836at2"/>